<name>E9G375_DAPPU</name>
<feature type="signal peptide" evidence="1">
    <location>
        <begin position="1"/>
        <end position="17"/>
    </location>
</feature>
<accession>E9G375</accession>
<dbReference type="EMBL" id="GL732531">
    <property type="protein sequence ID" value="EFX86038.1"/>
    <property type="molecule type" value="Genomic_DNA"/>
</dbReference>
<dbReference type="InParanoid" id="E9G375"/>
<proteinExistence type="predicted"/>
<dbReference type="OrthoDB" id="6392574at2759"/>
<dbReference type="KEGG" id="dpx:DAPPUDRAFT_313462"/>
<feature type="chain" id="PRO_5003239977" evidence="1">
    <location>
        <begin position="18"/>
        <end position="73"/>
    </location>
</feature>
<keyword evidence="3" id="KW-1185">Reference proteome</keyword>
<evidence type="ECO:0000256" key="1">
    <source>
        <dbReference type="SAM" id="SignalP"/>
    </source>
</evidence>
<reference evidence="2 3" key="1">
    <citation type="journal article" date="2011" name="Science">
        <title>The ecoresponsive genome of Daphnia pulex.</title>
        <authorList>
            <person name="Colbourne J.K."/>
            <person name="Pfrender M.E."/>
            <person name="Gilbert D."/>
            <person name="Thomas W.K."/>
            <person name="Tucker A."/>
            <person name="Oakley T.H."/>
            <person name="Tokishita S."/>
            <person name="Aerts A."/>
            <person name="Arnold G.J."/>
            <person name="Basu M.K."/>
            <person name="Bauer D.J."/>
            <person name="Caceres C.E."/>
            <person name="Carmel L."/>
            <person name="Casola C."/>
            <person name="Choi J.H."/>
            <person name="Detter J.C."/>
            <person name="Dong Q."/>
            <person name="Dusheyko S."/>
            <person name="Eads B.D."/>
            <person name="Frohlich T."/>
            <person name="Geiler-Samerotte K.A."/>
            <person name="Gerlach D."/>
            <person name="Hatcher P."/>
            <person name="Jogdeo S."/>
            <person name="Krijgsveld J."/>
            <person name="Kriventseva E.V."/>
            <person name="Kultz D."/>
            <person name="Laforsch C."/>
            <person name="Lindquist E."/>
            <person name="Lopez J."/>
            <person name="Manak J.R."/>
            <person name="Muller J."/>
            <person name="Pangilinan J."/>
            <person name="Patwardhan R.P."/>
            <person name="Pitluck S."/>
            <person name="Pritham E.J."/>
            <person name="Rechtsteiner A."/>
            <person name="Rho M."/>
            <person name="Rogozin I.B."/>
            <person name="Sakarya O."/>
            <person name="Salamov A."/>
            <person name="Schaack S."/>
            <person name="Shapiro H."/>
            <person name="Shiga Y."/>
            <person name="Skalitzky C."/>
            <person name="Smith Z."/>
            <person name="Souvorov A."/>
            <person name="Sung W."/>
            <person name="Tang Z."/>
            <person name="Tsuchiya D."/>
            <person name="Tu H."/>
            <person name="Vos H."/>
            <person name="Wang M."/>
            <person name="Wolf Y.I."/>
            <person name="Yamagata H."/>
            <person name="Yamada T."/>
            <person name="Ye Y."/>
            <person name="Shaw J.R."/>
            <person name="Andrews J."/>
            <person name="Crease T.J."/>
            <person name="Tang H."/>
            <person name="Lucas S.M."/>
            <person name="Robertson H.M."/>
            <person name="Bork P."/>
            <person name="Koonin E.V."/>
            <person name="Zdobnov E.M."/>
            <person name="Grigoriev I.V."/>
            <person name="Lynch M."/>
            <person name="Boore J.L."/>
        </authorList>
    </citation>
    <scope>NUCLEOTIDE SEQUENCE [LARGE SCALE GENOMIC DNA]</scope>
</reference>
<dbReference type="HOGENOM" id="CLU_2707331_0_0_1"/>
<evidence type="ECO:0000313" key="2">
    <source>
        <dbReference type="EMBL" id="EFX86038.1"/>
    </source>
</evidence>
<sequence>MSLAVTILMFCAVGAWAEDLVAQEQYRPAYKPAYPEPQYPSYSKPSALPIVPIISIVPRLPQVLRPKSRTQMR</sequence>
<dbReference type="Proteomes" id="UP000000305">
    <property type="component" value="Unassembled WGS sequence"/>
</dbReference>
<evidence type="ECO:0000313" key="3">
    <source>
        <dbReference type="Proteomes" id="UP000000305"/>
    </source>
</evidence>
<gene>
    <name evidence="2" type="ORF">DAPPUDRAFT_313462</name>
</gene>
<dbReference type="AlphaFoldDB" id="E9G375"/>
<organism evidence="2 3">
    <name type="scientific">Daphnia pulex</name>
    <name type="common">Water flea</name>
    <dbReference type="NCBI Taxonomy" id="6669"/>
    <lineage>
        <taxon>Eukaryota</taxon>
        <taxon>Metazoa</taxon>
        <taxon>Ecdysozoa</taxon>
        <taxon>Arthropoda</taxon>
        <taxon>Crustacea</taxon>
        <taxon>Branchiopoda</taxon>
        <taxon>Diplostraca</taxon>
        <taxon>Cladocera</taxon>
        <taxon>Anomopoda</taxon>
        <taxon>Daphniidae</taxon>
        <taxon>Daphnia</taxon>
    </lineage>
</organism>
<keyword evidence="1" id="KW-0732">Signal</keyword>
<protein>
    <submittedName>
        <fullName evidence="2">Uncharacterized protein</fullName>
    </submittedName>
</protein>